<sequence>MKILITGDVVGRTGRRAFDRYTRELKQSRGIDLVIVNGENSAGGKGISRKSLDELYRGGADIVTSGNHIWDNREVYGFIDDEPYLVRPANYPEGAPGKGWCIYPFRSANVAVINLSGRAFMPEMDCPFQKIEDILAEIGDQADIFILDFHAETTSEKMAMGFYLDGRVQAVVGTHTHVQTADARILPQGTAYITDLGMCGPWDSVLGVKPEIIIKKFTTCMPVRFELAEGPAVYSALLVEIDDASKKAVKVERILLNE</sequence>
<dbReference type="RefSeq" id="WP_154407597.1">
    <property type="nucleotide sequence ID" value="NZ_JAQXJM010000025.1"/>
</dbReference>
<dbReference type="SUPFAM" id="SSF56300">
    <property type="entry name" value="Metallo-dependent phosphatases"/>
    <property type="match status" value="1"/>
</dbReference>
<feature type="binding site" evidence="7">
    <location>
        <position position="40"/>
    </location>
    <ligand>
        <name>Fe cation</name>
        <dbReference type="ChEBI" id="CHEBI:24875"/>
        <label>1</label>
    </ligand>
</feature>
<evidence type="ECO:0000256" key="6">
    <source>
        <dbReference type="PIRSR" id="PIRSR004789-50"/>
    </source>
</evidence>
<evidence type="ECO:0000256" key="4">
    <source>
        <dbReference type="ARBA" id="ARBA00023004"/>
    </source>
</evidence>
<dbReference type="NCBIfam" id="TIGR00282">
    <property type="entry name" value="TIGR00282 family metallophosphoesterase"/>
    <property type="match status" value="1"/>
</dbReference>
<dbReference type="Proteomes" id="UP000433181">
    <property type="component" value="Unassembled WGS sequence"/>
</dbReference>
<dbReference type="InterPro" id="IPR005235">
    <property type="entry name" value="YmdB-like"/>
</dbReference>
<reference evidence="8 9" key="1">
    <citation type="submission" date="2019-08" db="EMBL/GenBank/DDBJ databases">
        <title>In-depth cultivation of the pig gut microbiome towards novel bacterial diversity and tailored functional studies.</title>
        <authorList>
            <person name="Wylensek D."/>
            <person name="Hitch T.C.A."/>
            <person name="Clavel T."/>
        </authorList>
    </citation>
    <scope>NUCLEOTIDE SEQUENCE [LARGE SCALE GENOMIC DNA]</scope>
    <source>
        <strain evidence="8 9">WCA-693-APC-5D-A</strain>
    </source>
</reference>
<dbReference type="Gene3D" id="3.60.21.10">
    <property type="match status" value="1"/>
</dbReference>
<evidence type="ECO:0000256" key="3">
    <source>
        <dbReference type="ARBA" id="ARBA00022801"/>
    </source>
</evidence>
<feature type="binding site" evidence="7">
    <location>
        <position position="175"/>
    </location>
    <ligand>
        <name>Fe cation</name>
        <dbReference type="ChEBI" id="CHEBI:24875"/>
        <label>2</label>
    </ligand>
</feature>
<dbReference type="EMBL" id="VUNR01000023">
    <property type="protein sequence ID" value="MSU09427.1"/>
    <property type="molecule type" value="Genomic_DNA"/>
</dbReference>
<feature type="binding site" evidence="7">
    <location>
        <position position="67"/>
    </location>
    <ligand>
        <name>Fe cation</name>
        <dbReference type="ChEBI" id="CHEBI:24875"/>
        <label>2</label>
    </ligand>
</feature>
<comment type="similarity">
    <text evidence="5">Belongs to the YmdB-like family.</text>
</comment>
<dbReference type="InterPro" id="IPR029052">
    <property type="entry name" value="Metallo-depent_PP-like"/>
</dbReference>
<dbReference type="GO" id="GO:0004113">
    <property type="term" value="F:2',3'-cyclic-nucleotide 3'-phosphodiesterase activity"/>
    <property type="evidence" value="ECO:0007669"/>
    <property type="project" value="TreeGrafter"/>
</dbReference>
<feature type="binding site" evidence="7">
    <location>
        <position position="150"/>
    </location>
    <ligand>
        <name>Fe cation</name>
        <dbReference type="ChEBI" id="CHEBI:24875"/>
        <label>2</label>
    </ligand>
</feature>
<gene>
    <name evidence="8" type="ORF">FYJ84_10555</name>
</gene>
<feature type="binding site" evidence="7">
    <location>
        <position position="39"/>
    </location>
    <ligand>
        <name>Fe cation</name>
        <dbReference type="ChEBI" id="CHEBI:24875"/>
        <label>2</label>
    </ligand>
</feature>
<dbReference type="GeneID" id="96779367"/>
<dbReference type="Pfam" id="PF13277">
    <property type="entry name" value="YmdB"/>
    <property type="match status" value="1"/>
</dbReference>
<feature type="binding site" evidence="7">
    <location>
        <position position="177"/>
    </location>
    <ligand>
        <name>Fe cation</name>
        <dbReference type="ChEBI" id="CHEBI:24875"/>
        <label>1</label>
    </ligand>
</feature>
<comment type="cofactor">
    <cofactor evidence="1">
        <name>Fe(3+)</name>
        <dbReference type="ChEBI" id="CHEBI:29034"/>
    </cofactor>
</comment>
<name>A0A6I2UFC1_9FIRM</name>
<keyword evidence="4" id="KW-0408">Iron</keyword>
<evidence type="ECO:0000256" key="1">
    <source>
        <dbReference type="ARBA" id="ARBA00001965"/>
    </source>
</evidence>
<keyword evidence="9" id="KW-1185">Reference proteome</keyword>
<feature type="binding site" evidence="7">
    <location>
        <position position="39"/>
    </location>
    <ligand>
        <name>Fe cation</name>
        <dbReference type="ChEBI" id="CHEBI:24875"/>
        <label>1</label>
    </ligand>
</feature>
<evidence type="ECO:0000256" key="5">
    <source>
        <dbReference type="ARBA" id="ARBA00061401"/>
    </source>
</evidence>
<accession>A0A6I2UFC1</accession>
<proteinExistence type="inferred from homology"/>
<comment type="caution">
    <text evidence="8">The sequence shown here is derived from an EMBL/GenBank/DDBJ whole genome shotgun (WGS) entry which is preliminary data.</text>
</comment>
<dbReference type="PIRSF" id="PIRSF004789">
    <property type="entry name" value="DR1281"/>
    <property type="match status" value="1"/>
</dbReference>
<dbReference type="GO" id="GO:0046872">
    <property type="term" value="F:metal ion binding"/>
    <property type="evidence" value="ECO:0007669"/>
    <property type="project" value="UniProtKB-KW"/>
</dbReference>
<evidence type="ECO:0000256" key="7">
    <source>
        <dbReference type="PIRSR" id="PIRSR004789-51"/>
    </source>
</evidence>
<protein>
    <submittedName>
        <fullName evidence="8">TIGR00282 family metallophosphoesterase</fullName>
    </submittedName>
</protein>
<keyword evidence="3" id="KW-0378">Hydrolase</keyword>
<dbReference type="AlphaFoldDB" id="A0A6I2UFC1"/>
<dbReference type="PANTHER" id="PTHR36303:SF1">
    <property type="entry name" value="2',3'-CYCLIC-NUCLEOTIDE 2'-PHOSPHODIESTERASE"/>
    <property type="match status" value="1"/>
</dbReference>
<feature type="active site" description="Proton donor" evidence="6">
    <location>
        <position position="68"/>
    </location>
</feature>
<evidence type="ECO:0000313" key="8">
    <source>
        <dbReference type="EMBL" id="MSU09427.1"/>
    </source>
</evidence>
<keyword evidence="2 7" id="KW-0479">Metal-binding</keyword>
<dbReference type="FunFam" id="3.60.21.10:FF:000016">
    <property type="entry name" value="Putative metallophosphoesterase"/>
    <property type="match status" value="1"/>
</dbReference>
<dbReference type="PANTHER" id="PTHR36303">
    <property type="entry name" value="2',3'-CYCLIC-NUCLEOTIDE 2'-PHOSPHODIESTERASE"/>
    <property type="match status" value="1"/>
</dbReference>
<evidence type="ECO:0000313" key="9">
    <source>
        <dbReference type="Proteomes" id="UP000433181"/>
    </source>
</evidence>
<dbReference type="CDD" id="cd07382">
    <property type="entry name" value="MPP_DR1281"/>
    <property type="match status" value="1"/>
</dbReference>
<organism evidence="8 9">
    <name type="scientific">Anaerovibrio slackiae</name>
    <dbReference type="NCBI Taxonomy" id="2652309"/>
    <lineage>
        <taxon>Bacteria</taxon>
        <taxon>Bacillati</taxon>
        <taxon>Bacillota</taxon>
        <taxon>Negativicutes</taxon>
        <taxon>Selenomonadales</taxon>
        <taxon>Selenomonadaceae</taxon>
        <taxon>Anaerovibrio</taxon>
    </lineage>
</organism>
<evidence type="ECO:0000256" key="2">
    <source>
        <dbReference type="ARBA" id="ARBA00022723"/>
    </source>
</evidence>
<feature type="binding site" evidence="7">
    <location>
        <position position="8"/>
    </location>
    <ligand>
        <name>Fe cation</name>
        <dbReference type="ChEBI" id="CHEBI:24875"/>
        <label>1</label>
    </ligand>
</feature>